<name>A0A8J4WJS6_9TREM</name>
<dbReference type="OrthoDB" id="1935234at2759"/>
<dbReference type="FunFam" id="2.130.10.10:FF:000401">
    <property type="entry name" value="Cilia- and flagella-associated protein 44"/>
    <property type="match status" value="1"/>
</dbReference>
<keyword evidence="3 13" id="KW-0853">WD repeat</keyword>
<evidence type="ECO:0000256" key="11">
    <source>
        <dbReference type="ARBA" id="ARBA00060934"/>
    </source>
</evidence>
<feature type="compositionally biased region" description="Basic and acidic residues" evidence="15">
    <location>
        <begin position="109"/>
        <end position="132"/>
    </location>
</feature>
<comment type="caution">
    <text evidence="17">The sequence shown here is derived from an EMBL/GenBank/DDBJ whole genome shotgun (WGS) entry which is preliminary data.</text>
</comment>
<feature type="coiled-coil region" evidence="14">
    <location>
        <begin position="1769"/>
        <end position="1796"/>
    </location>
</feature>
<reference evidence="17" key="1">
    <citation type="submission" date="2019-05" db="EMBL/GenBank/DDBJ databases">
        <title>Annotation for the trematode Paragonimus heterotremus.</title>
        <authorList>
            <person name="Choi Y.-J."/>
        </authorList>
    </citation>
    <scope>NUCLEOTIDE SEQUENCE</scope>
    <source>
        <strain evidence="17">LC</strain>
    </source>
</reference>
<feature type="repeat" description="WD" evidence="13">
    <location>
        <begin position="607"/>
        <end position="638"/>
    </location>
</feature>
<keyword evidence="8" id="KW-0206">Cytoskeleton</keyword>
<evidence type="ECO:0000256" key="15">
    <source>
        <dbReference type="SAM" id="MobiDB-lite"/>
    </source>
</evidence>
<dbReference type="InterPro" id="IPR015943">
    <property type="entry name" value="WD40/YVTN_repeat-like_dom_sf"/>
</dbReference>
<dbReference type="Pfam" id="PF23409">
    <property type="entry name" value="Beta-prop_EML"/>
    <property type="match status" value="1"/>
</dbReference>
<dbReference type="Pfam" id="PF00400">
    <property type="entry name" value="WD40"/>
    <property type="match status" value="1"/>
</dbReference>
<keyword evidence="6 14" id="KW-0175">Coiled coil</keyword>
<feature type="coiled-coil region" evidence="14">
    <location>
        <begin position="1920"/>
        <end position="1954"/>
    </location>
</feature>
<keyword evidence="2" id="KW-0963">Cytoplasm</keyword>
<protein>
    <recommendedName>
        <fullName evidence="12">Cilia- and flagella-associated protein 44</fullName>
    </recommendedName>
</protein>
<keyword evidence="9" id="KW-0966">Cell projection</keyword>
<dbReference type="EMBL" id="LUCH01000907">
    <property type="protein sequence ID" value="KAF5404061.1"/>
    <property type="molecule type" value="Genomic_DNA"/>
</dbReference>
<comment type="similarity">
    <text evidence="11">Belongs to the CFAP44 family.</text>
</comment>
<evidence type="ECO:0000259" key="16">
    <source>
        <dbReference type="Pfam" id="PF23409"/>
    </source>
</evidence>
<feature type="region of interest" description="Disordered" evidence="15">
    <location>
        <begin position="1616"/>
        <end position="1660"/>
    </location>
</feature>
<feature type="domain" description="EML-like first beta-propeller" evidence="16">
    <location>
        <begin position="247"/>
        <end position="458"/>
    </location>
</feature>
<dbReference type="SMART" id="SM00320">
    <property type="entry name" value="WD40"/>
    <property type="match status" value="6"/>
</dbReference>
<feature type="compositionally biased region" description="Acidic residues" evidence="15">
    <location>
        <begin position="134"/>
        <end position="149"/>
    </location>
</feature>
<dbReference type="PROSITE" id="PS50082">
    <property type="entry name" value="WD_REPEATS_2"/>
    <property type="match status" value="1"/>
</dbReference>
<evidence type="ECO:0000256" key="1">
    <source>
        <dbReference type="ARBA" id="ARBA00004611"/>
    </source>
</evidence>
<evidence type="ECO:0000256" key="14">
    <source>
        <dbReference type="SAM" id="Coils"/>
    </source>
</evidence>
<dbReference type="Gene3D" id="2.130.10.10">
    <property type="entry name" value="YVTN repeat-like/Quinoprotein amine dehydrogenase"/>
    <property type="match status" value="3"/>
</dbReference>
<feature type="region of interest" description="Disordered" evidence="15">
    <location>
        <begin position="1"/>
        <end position="149"/>
    </location>
</feature>
<evidence type="ECO:0000313" key="18">
    <source>
        <dbReference type="Proteomes" id="UP000748531"/>
    </source>
</evidence>
<feature type="region of interest" description="Disordered" evidence="15">
    <location>
        <begin position="852"/>
        <end position="877"/>
    </location>
</feature>
<evidence type="ECO:0000256" key="6">
    <source>
        <dbReference type="ARBA" id="ARBA00023054"/>
    </source>
</evidence>
<dbReference type="SUPFAM" id="SSF50978">
    <property type="entry name" value="WD40 repeat-like"/>
    <property type="match status" value="1"/>
</dbReference>
<feature type="compositionally biased region" description="Acidic residues" evidence="15">
    <location>
        <begin position="68"/>
        <end position="83"/>
    </location>
</feature>
<feature type="region of interest" description="Disordered" evidence="15">
    <location>
        <begin position="1169"/>
        <end position="1211"/>
    </location>
</feature>
<evidence type="ECO:0000256" key="8">
    <source>
        <dbReference type="ARBA" id="ARBA00023212"/>
    </source>
</evidence>
<feature type="compositionally biased region" description="Acidic residues" evidence="15">
    <location>
        <begin position="1"/>
        <end position="14"/>
    </location>
</feature>
<keyword evidence="5" id="KW-0282">Flagellum</keyword>
<evidence type="ECO:0000256" key="5">
    <source>
        <dbReference type="ARBA" id="ARBA00022846"/>
    </source>
</evidence>
<feature type="compositionally biased region" description="Polar residues" evidence="15">
    <location>
        <begin position="19"/>
        <end position="33"/>
    </location>
</feature>
<evidence type="ECO:0000313" key="17">
    <source>
        <dbReference type="EMBL" id="KAF5404061.1"/>
    </source>
</evidence>
<feature type="compositionally biased region" description="Acidic residues" evidence="15">
    <location>
        <begin position="1639"/>
        <end position="1655"/>
    </location>
</feature>
<feature type="compositionally biased region" description="Basic and acidic residues" evidence="15">
    <location>
        <begin position="858"/>
        <end position="877"/>
    </location>
</feature>
<dbReference type="GO" id="GO:0060285">
    <property type="term" value="P:cilium-dependent cell motility"/>
    <property type="evidence" value="ECO:0007669"/>
    <property type="project" value="UniProtKB-ARBA"/>
</dbReference>
<evidence type="ECO:0000256" key="12">
    <source>
        <dbReference type="ARBA" id="ARBA00074727"/>
    </source>
</evidence>
<keyword evidence="18" id="KW-1185">Reference proteome</keyword>
<organism evidence="17 18">
    <name type="scientific">Paragonimus heterotremus</name>
    <dbReference type="NCBI Taxonomy" id="100268"/>
    <lineage>
        <taxon>Eukaryota</taxon>
        <taxon>Metazoa</taxon>
        <taxon>Spiralia</taxon>
        <taxon>Lophotrochozoa</taxon>
        <taxon>Platyhelminthes</taxon>
        <taxon>Trematoda</taxon>
        <taxon>Digenea</taxon>
        <taxon>Plagiorchiida</taxon>
        <taxon>Troglotremata</taxon>
        <taxon>Troglotrematidae</taxon>
        <taxon>Paragonimus</taxon>
    </lineage>
</organism>
<dbReference type="InterPro" id="IPR036322">
    <property type="entry name" value="WD40_repeat_dom_sf"/>
</dbReference>
<comment type="function">
    <text evidence="10">Flagellar protein involved in sperm flagellum axoneme organization and function.</text>
</comment>
<evidence type="ECO:0000256" key="4">
    <source>
        <dbReference type="ARBA" id="ARBA00022737"/>
    </source>
</evidence>
<dbReference type="InterPro" id="IPR001680">
    <property type="entry name" value="WD40_rpt"/>
</dbReference>
<evidence type="ECO:0000256" key="3">
    <source>
        <dbReference type="ARBA" id="ARBA00022574"/>
    </source>
</evidence>
<feature type="coiled-coil region" evidence="14">
    <location>
        <begin position="1025"/>
        <end position="1063"/>
    </location>
</feature>
<comment type="subcellular location">
    <subcellularLocation>
        <location evidence="1">Cytoplasm</location>
        <location evidence="1">Cytoskeleton</location>
        <location evidence="1">Flagellum axoneme</location>
    </subcellularLocation>
</comment>
<dbReference type="PANTHER" id="PTHR14885:SF3">
    <property type="entry name" value="CILIA- AND FLAGELLA-ASSOCIATED PROTEIN 44"/>
    <property type="match status" value="1"/>
</dbReference>
<accession>A0A8J4WJS6</accession>
<feature type="coiled-coil region" evidence="14">
    <location>
        <begin position="1844"/>
        <end position="1875"/>
    </location>
</feature>
<evidence type="ECO:0000256" key="2">
    <source>
        <dbReference type="ARBA" id="ARBA00022490"/>
    </source>
</evidence>
<dbReference type="InterPro" id="IPR055439">
    <property type="entry name" value="Beta-prop_EML_1st"/>
</dbReference>
<gene>
    <name evidence="17" type="ORF">PHET_02318</name>
</gene>
<dbReference type="Proteomes" id="UP000748531">
    <property type="component" value="Unassembled WGS sequence"/>
</dbReference>
<keyword evidence="4" id="KW-0677">Repeat</keyword>
<dbReference type="GO" id="GO:0003341">
    <property type="term" value="P:cilium movement"/>
    <property type="evidence" value="ECO:0007669"/>
    <property type="project" value="UniProtKB-ARBA"/>
</dbReference>
<feature type="compositionally biased region" description="Polar residues" evidence="15">
    <location>
        <begin position="1174"/>
        <end position="1188"/>
    </location>
</feature>
<proteinExistence type="inferred from homology"/>
<dbReference type="PANTHER" id="PTHR14885">
    <property type="entry name" value="CILIA- AND FLAGELLA-ASSOCIATED PROTEIN 43-RELATED"/>
    <property type="match status" value="1"/>
</dbReference>
<evidence type="ECO:0000256" key="13">
    <source>
        <dbReference type="PROSITE-ProRule" id="PRU00221"/>
    </source>
</evidence>
<evidence type="ECO:0000256" key="9">
    <source>
        <dbReference type="ARBA" id="ARBA00023273"/>
    </source>
</evidence>
<evidence type="ECO:0000256" key="10">
    <source>
        <dbReference type="ARBA" id="ARBA00055223"/>
    </source>
</evidence>
<keyword evidence="7" id="KW-0969">Cilium</keyword>
<sequence length="1968" mass="223593">MSQDASETEEDMKEESESNVINQTTVQSDSFPTRETVDDQIAESQNQPTGGHELSVSEEQYDNNANEEKEDKEEDNVENEEVVDSNMPEGARDKEAESAPEGITITSENDSKVVNDVEKTDVTEADSKKPTGESEVDEGDQDDGVYSESEAEVFRAELKPKRVVDPEFTYNLEELVSRPTTAEDSGIPEKLLTLHHSFGFDALRRENLQLLEPDIICYLAGNYLEILNLATEEKKYIRTIGGVGVGAFSVHPKKTEIAIAEKNENPLVCIYRYPNLDLYRLLSEGTQKEYAACQFSPDGEMIATVGSDPDYTLTLWDWRNEQIVLRAKAFSQDIYRVSWSADLAGILTTAGAGHIRFWKMANTFTGLKLQGKLGKFGKTELSDIEGFVILPDGKVLTGCAWGNLLVWDGDLIKVQISRKNKRPCHTGLIMHIVMDEGELMTVGQDGWIRTWDFETVDTAECLEEGGIFELEPMNELQVSPQAKLNYLVKVQGEESTLWYAQDADGALWKLDLSFSHTSLAPESLRRFHSDAIRDCVTSPFAYTAATIGLDGRVFIHDLVNKTTMLRRRFPAAGTKLIWSPPQFGENPETDPTRKAKHFALLDLGQALKPHVKAINSMAYNEAGTYFVTGSEDATVFFFAVHSKMLTPIGFVEVGGPVVKVQWTPNTTTSQGDVIVFLRQGCVVTIPCPSLDEVDQTKSFALLNIQPTGGYRLLSIKSKLLHEEQSTEKLKRYEFEKKARQELRAARAEREPETEEDAQRLDDEEELIRQGIISEIADWAPSYPAEPSPMTYASLDPLDPKQFWLAFDDYDAGYLYKCKLGNPPVSDEEAKLIIKRKKAEKAALLRAVATKDELDDSGSTDRKEDLGSEETDKSDSLEAESRELEFADHLEEAEPVASAKFDNNDETTITCWTFSSSGYRLFAGLKDGCIRVQLLERPFDMASFKGFWLLRIHDNKRGAVARITLTHDEKFVISVSQDGTFFVYDLMSEELQNKEMKEYRARIPSAYEATVPADDIVDPKARSIEQAKQKAEYDRLMNLVEQKKAETRKKVTELRLRFKHLKEQNEKLPERIRLGKEEFDLVPHIRADLLKERAAKIDLVYRETAWMSEKYRLALEKLENAFQRSLDCDRILVRAFSTGHCVSSVRTNKLSSEHVRTKEALQQAKAEQLARKAQMDQQSAPRSIQSNQDEGAAQKKITSESSQQQMKGARGLRVARKLHVLEEAQRRRQARRAQWEQLEAMKPADNYEDPEDLKAIALAKENMGDFKLKSAQNYIVSDRSKLNAFGAKCRLVEMTEEAFNLRNAFNKTVVALRDKKIHLIKEFHRINELLQDIQCDLPEGEPAYKLEIPVLSSEEYPEREFAYTNSDLLRFKREREELTEAQSSQSATKSLATIATKASVNHGGNAVVYVFSEAVYPQSVFRSEPGIEEEESQSLPGRPSRQVILIPLHSLALELCVVSLRKQLTQCALKQPPLTGLVGTPILEWIPLDEKQLESFDGVRLIKTTSPVRPDPVSVSHTYIKLADAEEDDGDRDLDRRAIKAAVTPDSDNQRLVPAIEDRQTTYISELNSKIDVRKKEIERLTQREHALHEEFKASLGEGHRFTDFLTKVFKKRIKRKKQESAEAGSDDSADSSSSSSDESSFDESEDESDEDENILDLDTCPVGCPLEDYENTCAIRERRLDVEEDISEEKKALDLLKKDLESWSKKQRIVEAAQKQAHSELEAFQLEKQRKLNELDTVVILRLNQIEYHLNCSVPADLSAGLIFERCNLDILHQRIRELQDEKKQQRREQREAKDRHVMLQKHKRLFQKELEKITAVCDNEMIDKFGKIDNIERMESVVVNPKLEELTTRMLILQEEFEKEEFDMEEQIRKARDDCIAQIRENTAVLSQTLMLFSEKERLQSDLNNKQGAKIGYIDTSDNQMETKEIQRLTDLVKTQEKEISQLSQELDVLTRVSLTGFSGNRPKNGI</sequence>
<evidence type="ECO:0000256" key="7">
    <source>
        <dbReference type="ARBA" id="ARBA00023069"/>
    </source>
</evidence>
<feature type="coiled-coil region" evidence="14">
    <location>
        <begin position="1679"/>
        <end position="1706"/>
    </location>
</feature>